<comment type="caution">
    <text evidence="6">The sequence shown here is derived from an EMBL/GenBank/DDBJ whole genome shotgun (WGS) entry which is preliminary data.</text>
</comment>
<dbReference type="InterPro" id="IPR032364">
    <property type="entry name" value="GramPos_pilinD1_N"/>
</dbReference>
<evidence type="ECO:0000259" key="5">
    <source>
        <dbReference type="Pfam" id="PF17802"/>
    </source>
</evidence>
<organism evidence="6 7">
    <name type="scientific">Streptococcus anginosus</name>
    <dbReference type="NCBI Taxonomy" id="1328"/>
    <lineage>
        <taxon>Bacteria</taxon>
        <taxon>Bacillati</taxon>
        <taxon>Bacillota</taxon>
        <taxon>Bacilli</taxon>
        <taxon>Lactobacillales</taxon>
        <taxon>Streptococcaceae</taxon>
        <taxon>Streptococcus</taxon>
        <taxon>Streptococcus anginosus group</taxon>
    </lineage>
</organism>
<evidence type="ECO:0000259" key="4">
    <source>
        <dbReference type="Pfam" id="PF16555"/>
    </source>
</evidence>
<accession>A0AAP2KAQ7</accession>
<dbReference type="AlphaFoldDB" id="A0AAP2KAQ7"/>
<feature type="transmembrane region" description="Helical" evidence="2">
    <location>
        <begin position="481"/>
        <end position="501"/>
    </location>
</feature>
<keyword evidence="2" id="KW-0812">Transmembrane</keyword>
<dbReference type="NCBIfam" id="TIGR01167">
    <property type="entry name" value="LPXTG_anchor"/>
    <property type="match status" value="1"/>
</dbReference>
<feature type="chain" id="PRO_5042992074" evidence="3">
    <location>
        <begin position="24"/>
        <end position="507"/>
    </location>
</feature>
<feature type="signal peptide" evidence="3">
    <location>
        <begin position="1"/>
        <end position="23"/>
    </location>
</feature>
<feature type="region of interest" description="Disordered" evidence="1">
    <location>
        <begin position="310"/>
        <end position="332"/>
    </location>
</feature>
<keyword evidence="2" id="KW-0472">Membrane</keyword>
<dbReference type="InterPro" id="IPR026466">
    <property type="entry name" value="Fim_isopep_form_D2_dom"/>
</dbReference>
<dbReference type="Proteomes" id="UP001198057">
    <property type="component" value="Unassembled WGS sequence"/>
</dbReference>
<dbReference type="RefSeq" id="WP_223351460.1">
    <property type="nucleotide sequence ID" value="NZ_JAHZQR010000018.1"/>
</dbReference>
<dbReference type="NCBIfam" id="TIGR04226">
    <property type="entry name" value="RrgB_K2N_iso_D2"/>
    <property type="match status" value="1"/>
</dbReference>
<dbReference type="Gene3D" id="2.60.40.740">
    <property type="match status" value="1"/>
</dbReference>
<feature type="domain" description="Gram-positive pilin subunit D1 N-terminal" evidence="4">
    <location>
        <begin position="105"/>
        <end position="178"/>
    </location>
</feature>
<evidence type="ECO:0000256" key="3">
    <source>
        <dbReference type="SAM" id="SignalP"/>
    </source>
</evidence>
<dbReference type="InterPro" id="IPR041033">
    <property type="entry name" value="SpaA_PFL_dom_1"/>
</dbReference>
<keyword evidence="3" id="KW-0732">Signal</keyword>
<dbReference type="EMBL" id="JAHZQR010000018">
    <property type="protein sequence ID" value="MBZ2156677.1"/>
    <property type="molecule type" value="Genomic_DNA"/>
</dbReference>
<protein>
    <submittedName>
        <fullName evidence="6">SpaH/EbpB family LPXTG-anchored major pilin</fullName>
    </submittedName>
</protein>
<feature type="domain" description="SpaA-like prealbumin fold" evidence="5">
    <location>
        <begin position="332"/>
        <end position="461"/>
    </location>
</feature>
<keyword evidence="2" id="KW-1133">Transmembrane helix</keyword>
<evidence type="ECO:0000313" key="6">
    <source>
        <dbReference type="EMBL" id="MBZ2156677.1"/>
    </source>
</evidence>
<sequence>MKNVKRYFLSFLAALSIVLLAFGADKTFATTEETYDIVLTKIKMNDLTKWPKQTGEDGTKYTGQKLDNIQSYFGAGSETLPGVWFEVHKYDDSKSDKVGDLVAGQEGQTDAAGQITFKNLPAGKYMIVENKEKSTLASKEQLAKSAAVPVEITLPVFKAEGGWYTTGTDAVHVYPKNTVDKPTIDKVVNDSDKHDTATIGEKKTFKVTSKMPEGIADYKVLTYTDTFSKGLSYAGNLKVQKNGVDIDPSSYTLTQPAVGDKGATIKVEFKADYIKTLTSSDTIKITYDATINEDAVMGAANKNDVKVTYGTNPSVTKEEKPSETPELHTGGAKFKKQSKEGNALAGAIFELQDKDGHQITWTADLIKANKAAIDAGKFSTSDTTATQTSATTQPTAGQPIYLLSANDGTFEIKGLAYGSANKAHDATDAETEYQIKETKAPEGYALLQQVIKFKVSHDSYSATNKVVTVVNNKVTIPQTGGIGSALVIAAGVLVVGLGFIAKRRSAK</sequence>
<evidence type="ECO:0000313" key="7">
    <source>
        <dbReference type="Proteomes" id="UP001198057"/>
    </source>
</evidence>
<dbReference type="Gene3D" id="2.60.40.10">
    <property type="entry name" value="Immunoglobulins"/>
    <property type="match status" value="2"/>
</dbReference>
<proteinExistence type="predicted"/>
<gene>
    <name evidence="6" type="ORF">K1I51_08665</name>
</gene>
<feature type="compositionally biased region" description="Basic and acidic residues" evidence="1">
    <location>
        <begin position="316"/>
        <end position="326"/>
    </location>
</feature>
<dbReference type="InterPro" id="IPR013783">
    <property type="entry name" value="Ig-like_fold"/>
</dbReference>
<dbReference type="Pfam" id="PF16555">
    <property type="entry name" value="GramPos_pilinD1"/>
    <property type="match status" value="1"/>
</dbReference>
<dbReference type="InterPro" id="IPR048052">
    <property type="entry name" value="FM1-like"/>
</dbReference>
<reference evidence="6" key="1">
    <citation type="submission" date="2021-07" db="EMBL/GenBank/DDBJ databases">
        <title>Occurrence of streptococci in the human mouth that bind to a non-human glycan.</title>
        <authorList>
            <person name="Cross B."/>
            <person name="Thamadilok S."/>
            <person name="Bensing B."/>
            <person name="Sasmal A."/>
            <person name="Khedri Z."/>
            <person name="Deng L."/>
            <person name="Yu H."/>
            <person name="Mehta A."/>
            <person name="Aluvathingal J."/>
            <person name="Nadendla S."/>
            <person name="Vickerman M."/>
            <person name="Chen X."/>
            <person name="Dewhirst F."/>
            <person name="Gill A."/>
            <person name="Lettrichova I."/>
            <person name="Diaz S."/>
            <person name="Gill S."/>
            <person name="Tettelin H."/>
            <person name="Iverson T."/>
            <person name="Sullam P."/>
            <person name="Varki A."/>
            <person name="Ruhl S."/>
        </authorList>
    </citation>
    <scope>NUCLEOTIDE SEQUENCE</scope>
    <source>
        <strain evidence="6">SK81</strain>
    </source>
</reference>
<dbReference type="Pfam" id="PF17802">
    <property type="entry name" value="SpaA"/>
    <property type="match status" value="1"/>
</dbReference>
<evidence type="ECO:0000256" key="2">
    <source>
        <dbReference type="SAM" id="Phobius"/>
    </source>
</evidence>
<evidence type="ECO:0000256" key="1">
    <source>
        <dbReference type="SAM" id="MobiDB-lite"/>
    </source>
</evidence>
<name>A0AAP2KAQ7_STRAP</name>
<dbReference type="NCBIfam" id="NF033902">
    <property type="entry name" value="iso_D2_wall_anc"/>
    <property type="match status" value="1"/>
</dbReference>